<dbReference type="AlphaFoldDB" id="C1DT23"/>
<evidence type="ECO:0000313" key="20">
    <source>
        <dbReference type="EMBL" id="ACN98726.1"/>
    </source>
</evidence>
<dbReference type="HOGENOM" id="CLU_002886_0_0_0"/>
<dbReference type="GO" id="GO:0016887">
    <property type="term" value="F:ATP hydrolysis activity"/>
    <property type="evidence" value="ECO:0007669"/>
    <property type="project" value="RHEA"/>
</dbReference>
<keyword evidence="7 14" id="KW-0862">Zinc</keyword>
<evidence type="ECO:0000259" key="18">
    <source>
        <dbReference type="PROSITE" id="PS52036"/>
    </source>
</evidence>
<dbReference type="InterPro" id="IPR011545">
    <property type="entry name" value="DEAD/DEAH_box_helicase_dom"/>
</dbReference>
<dbReference type="SUPFAM" id="SSF56712">
    <property type="entry name" value="Prokaryotic type I DNA topoisomerase"/>
    <property type="match status" value="1"/>
</dbReference>
<keyword evidence="3 14" id="KW-0963">Cytoplasm</keyword>
<dbReference type="Pfam" id="PF01751">
    <property type="entry name" value="Toprim"/>
    <property type="match status" value="1"/>
</dbReference>
<keyword evidence="14" id="KW-0378">Hydrolase</keyword>
<evidence type="ECO:0000256" key="5">
    <source>
        <dbReference type="ARBA" id="ARBA00022741"/>
    </source>
</evidence>
<evidence type="ECO:0000256" key="10">
    <source>
        <dbReference type="ARBA" id="ARBA00023125"/>
    </source>
</evidence>
<dbReference type="InterPro" id="IPR013497">
    <property type="entry name" value="Topo_IA_cen"/>
</dbReference>
<dbReference type="Gene3D" id="2.60.510.20">
    <property type="match status" value="1"/>
</dbReference>
<dbReference type="SUPFAM" id="SSF52540">
    <property type="entry name" value="P-loop containing nucleoside triphosphate hydrolases"/>
    <property type="match status" value="2"/>
</dbReference>
<comment type="function">
    <text evidence="14">Modifies the topological state of DNA by introducing positive supercoils in an ATP-dependent process, increasing the linking number in steps of +1. Binds to single-stranded DNA, transiently cleaves and then rejoins the ends, introducing a positive supercoil in the process. The scissile phosphodiester is attacked by the catalytic tyrosine of the enzyme, resulting in the formation of a DNA-(5'-phosphotyrosyl)-enzyme intermediate. Probably involved in rewinding DNA strands in regions of the chromosome that have opened up to allow replication, transcription, DNA repair and/or for DNA protection.</text>
</comment>
<comment type="subunit">
    <text evidence="2 14">Monomer.</text>
</comment>
<evidence type="ECO:0000256" key="13">
    <source>
        <dbReference type="ARBA" id="ARBA00049360"/>
    </source>
</evidence>
<evidence type="ECO:0000256" key="6">
    <source>
        <dbReference type="ARBA" id="ARBA00022771"/>
    </source>
</evidence>
<dbReference type="PROSITE" id="PS52039">
    <property type="entry name" value="TOPO_IA_2"/>
    <property type="match status" value="1"/>
</dbReference>
<evidence type="ECO:0000256" key="14">
    <source>
        <dbReference type="HAMAP-Rule" id="MF_01125"/>
    </source>
</evidence>
<dbReference type="GO" id="GO:0160097">
    <property type="term" value="F:reverse gyrase activity"/>
    <property type="evidence" value="ECO:0007669"/>
    <property type="project" value="UniProtKB-UniRule"/>
</dbReference>
<dbReference type="PROSITE" id="PS50880">
    <property type="entry name" value="TOPRIM"/>
    <property type="match status" value="1"/>
</dbReference>
<dbReference type="RefSeq" id="WP_012674047.1">
    <property type="nucleotide sequence ID" value="NC_012438.1"/>
</dbReference>
<sequence length="1143" mass="132692">MIYAIFEKLCPNCHGEISSYRLEKGLPCKKCLPDEDLDVCQHVKPGDIKQLCHLQDTLQTWQEHFQTYIKSKPWNLQNTWAKRVFLKHSFVLLAPTGIGKTSFGISMASFLAKQGKKSYILLPTKLLVKQVYEKVKNFGVDKKDILAIGLEKSNKEKEENKERLKNADFKILITTSMFLYKNFEIYPRDFEFIFVDDVDSFVKTAKNIDKALYLLGFTQEDIEKALILIKLKAKPNKTQEDWDKINQLTEYLQKQRKKITGVLIVSSATSKPRSNRVKLFRELLGFEISSPTFYLRNIVDSYDEEYSFEKLLYWINKLGKGGLVFIPSDKGKEFVDEVVEKLNKHKIKAVSYEELDDKNLKKFEEGKIQVLVGISSYRNPLARGLDLPHVIRYALFYGVPKISISLKLEENLSHMLWALTSIRSYVIKKFPEITIKINQWITQLQKYQNLTLDFIQNNPQLKEKIENLQKEIRDFFQRPEVLEVLKSSDEIVLKQKEDGYYLIVSDATGYLQASGRTSRLYAGGITKGLSLILIDEKSAFKHLNKRVKWFSEEIEFVNINQVNLDQLIKQIDEDREKVRNFLTNSTKTISSSDLLKPTLIIVESPTKAKTIANFFGKPVRRKINQTEVLETSTEGRYLMITASLGHILDLVKNIAYHGVIVEDKEIIPIYETIEGKEETVENLRRLAIENMEILLGTDPDAEGEKISWDLQDLLKPILKNIKRIEFHEVTKKAITKAINDPRDINENLVKAQIVRRVADRWVGFEYSQLLQKEFQKNWLSAGRVQTPVLGWIIKRQQEASKKIYVINVSIPVEDKKFSFEITFETKEEAEKFYQNLKEVEVVVEKRYEEVENPPPPYRTDTLLKDASDKFRFTLPQTMDLAQTLFELGYITYHRTDSIRVSDAGIYLAKEIITQEFGENYFKPRVWGEGGAHECIRPTKNITPEDLESLMLSKQIEGLSYNHIKLYKLIFNRFIASQMIPVKVEMADIVIKALNFEIKETIKTKVLQDGWNLVLGIETRPLIEGKIDVQEYKNLLQRPKAYLYTHGEIVKEMKEKGIGRPSTYATIIAKLLERGYVIERKGFLIPTNLGKTVYNFLTNKPNLKEFLSEEFTRKLEEIMDKVEEGKEDYITVLKDLFVKVRKIS</sequence>
<evidence type="ECO:0000259" key="16">
    <source>
        <dbReference type="PROSITE" id="PS50880"/>
    </source>
</evidence>
<dbReference type="PRINTS" id="PR00417">
    <property type="entry name" value="PRTPISMRASEI"/>
</dbReference>
<keyword evidence="10 14" id="KW-0238">DNA-binding</keyword>
<feature type="domain" description="Topo IA-type catalytic" evidence="19">
    <location>
        <begin position="745"/>
        <end position="1143"/>
    </location>
</feature>
<evidence type="ECO:0000256" key="8">
    <source>
        <dbReference type="ARBA" id="ARBA00022840"/>
    </source>
</evidence>
<dbReference type="SMART" id="SM00493">
    <property type="entry name" value="TOPRIM"/>
    <property type="match status" value="1"/>
</dbReference>
<dbReference type="GO" id="GO:0006265">
    <property type="term" value="P:DNA topological change"/>
    <property type="evidence" value="ECO:0007669"/>
    <property type="project" value="UniProtKB-UniRule"/>
</dbReference>
<dbReference type="NCBIfam" id="TIGR01054">
    <property type="entry name" value="rgy"/>
    <property type="match status" value="2"/>
</dbReference>
<evidence type="ECO:0000256" key="3">
    <source>
        <dbReference type="ARBA" id="ARBA00022490"/>
    </source>
</evidence>
<dbReference type="InterPro" id="IPR003602">
    <property type="entry name" value="Topo_IA_DNA-bd_dom"/>
</dbReference>
<feature type="region of interest" description="Topoisomerase I" evidence="14">
    <location>
        <begin position="593"/>
        <end position="1143"/>
    </location>
</feature>
<organism evidence="20 21">
    <name type="scientific">Sulfurihydrogenibium azorense (strain DSM 15241 / OCM 825 / Az-Fu1)</name>
    <dbReference type="NCBI Taxonomy" id="204536"/>
    <lineage>
        <taxon>Bacteria</taxon>
        <taxon>Pseudomonadati</taxon>
        <taxon>Aquificota</taxon>
        <taxon>Aquificia</taxon>
        <taxon>Aquificales</taxon>
        <taxon>Hydrogenothermaceae</taxon>
        <taxon>Sulfurihydrogenibium</taxon>
    </lineage>
</organism>
<feature type="binding site" evidence="14">
    <location>
        <position position="77"/>
    </location>
    <ligand>
        <name>ATP</name>
        <dbReference type="ChEBI" id="CHEBI:30616"/>
    </ligand>
</feature>
<evidence type="ECO:0000256" key="7">
    <source>
        <dbReference type="ARBA" id="ARBA00022833"/>
    </source>
</evidence>
<dbReference type="Pfam" id="PF17915">
    <property type="entry name" value="zf_Rg"/>
    <property type="match status" value="1"/>
</dbReference>
<dbReference type="InterPro" id="IPR040569">
    <property type="entry name" value="Znf_Rg"/>
</dbReference>
<evidence type="ECO:0000259" key="19">
    <source>
        <dbReference type="PROSITE" id="PS52039"/>
    </source>
</evidence>
<feature type="domain" description="Toprim" evidence="16">
    <location>
        <begin position="597"/>
        <end position="729"/>
    </location>
</feature>
<dbReference type="CDD" id="cd18798">
    <property type="entry name" value="SF2_C_reverse_gyrase"/>
    <property type="match status" value="1"/>
</dbReference>
<dbReference type="Proteomes" id="UP000001369">
    <property type="component" value="Chromosome"/>
</dbReference>
<dbReference type="HAMAP" id="MF_01125">
    <property type="entry name" value="Reverse_gyrase"/>
    <property type="match status" value="1"/>
</dbReference>
<evidence type="ECO:0000256" key="9">
    <source>
        <dbReference type="ARBA" id="ARBA00023029"/>
    </source>
</evidence>
<dbReference type="CDD" id="cd00186">
    <property type="entry name" value="TOP1Ac"/>
    <property type="match status" value="1"/>
</dbReference>
<evidence type="ECO:0000256" key="2">
    <source>
        <dbReference type="ARBA" id="ARBA00011245"/>
    </source>
</evidence>
<protein>
    <recommendedName>
        <fullName evidence="14 15">Reverse gyrase</fullName>
        <ecNumber evidence="14">5.6.2.-</ecNumber>
    </recommendedName>
</protein>
<name>C1DT23_SULAA</name>
<dbReference type="PANTHER" id="PTHR43505:SF1">
    <property type="entry name" value="REVERSE GYRASE"/>
    <property type="match status" value="1"/>
</dbReference>
<dbReference type="SMART" id="SM00436">
    <property type="entry name" value="TOP1Bc"/>
    <property type="match status" value="1"/>
</dbReference>
<dbReference type="Gene3D" id="1.10.460.10">
    <property type="entry name" value="Topoisomerase I, domain 2"/>
    <property type="match status" value="1"/>
</dbReference>
<dbReference type="GO" id="GO:0005737">
    <property type="term" value="C:cytoplasm"/>
    <property type="evidence" value="ECO:0007669"/>
    <property type="project" value="UniProtKB-SubCell"/>
</dbReference>
<dbReference type="Gene3D" id="3.40.50.300">
    <property type="entry name" value="P-loop containing nucleotide triphosphate hydrolases"/>
    <property type="match status" value="3"/>
</dbReference>
<keyword evidence="21" id="KW-1185">Reference proteome</keyword>
<keyword evidence="4 14" id="KW-0479">Metal-binding</keyword>
<dbReference type="InterPro" id="IPR013826">
    <property type="entry name" value="Topo_IA_cen_sub3"/>
</dbReference>
<evidence type="ECO:0000256" key="11">
    <source>
        <dbReference type="ARBA" id="ARBA00023235"/>
    </source>
</evidence>
<comment type="similarity">
    <text evidence="14">In the C-terminal section; belongs to the type IA topoisomerase family.</text>
</comment>
<dbReference type="PANTHER" id="PTHR43505">
    <property type="entry name" value="REVERSE GYRASE"/>
    <property type="match status" value="1"/>
</dbReference>
<evidence type="ECO:0000256" key="1">
    <source>
        <dbReference type="ARBA" id="ARBA00004496"/>
    </source>
</evidence>
<evidence type="ECO:0000259" key="17">
    <source>
        <dbReference type="PROSITE" id="PS51192"/>
    </source>
</evidence>
<dbReference type="InterPro" id="IPR005736">
    <property type="entry name" value="Reverse_gyrase"/>
</dbReference>
<dbReference type="InterPro" id="IPR027417">
    <property type="entry name" value="P-loop_NTPase"/>
</dbReference>
<dbReference type="Gene3D" id="3.40.50.140">
    <property type="match status" value="1"/>
</dbReference>
<reference evidence="20 21" key="1">
    <citation type="journal article" date="2009" name="J. Bacteriol.">
        <title>Complete and draft genome sequences of six members of the Aquificales.</title>
        <authorList>
            <person name="Reysenbach A.L."/>
            <person name="Hamamura N."/>
            <person name="Podar M."/>
            <person name="Griffiths E."/>
            <person name="Ferreira S."/>
            <person name="Hochstein R."/>
            <person name="Heidelberg J."/>
            <person name="Johnson J."/>
            <person name="Mead D."/>
            <person name="Pohorille A."/>
            <person name="Sarmiento M."/>
            <person name="Schweighofer K."/>
            <person name="Seshadri R."/>
            <person name="Voytek M.A."/>
        </authorList>
    </citation>
    <scope>NUCLEOTIDE SEQUENCE [LARGE SCALE GENOMIC DNA]</scope>
    <source>
        <strain evidence="21">Az-Fu1 / DSM 15241 / OCM 825</strain>
    </source>
</reference>
<comment type="catalytic activity">
    <reaction evidence="13 14 15">
        <text>ATP + H2O = ADP + phosphate + H(+)</text>
        <dbReference type="Rhea" id="RHEA:13065"/>
        <dbReference type="ChEBI" id="CHEBI:15377"/>
        <dbReference type="ChEBI" id="CHEBI:15378"/>
        <dbReference type="ChEBI" id="CHEBI:30616"/>
        <dbReference type="ChEBI" id="CHEBI:43474"/>
        <dbReference type="ChEBI" id="CHEBI:456216"/>
    </reaction>
</comment>
<comment type="function">
    <text evidence="15">Modifies the topological state of DNA by introducing positive supercoils in an ATP-dependent process, increasing the linking number in steps of +1. Binds to single-stranded DNA, transiently cleaves and then rejoins the ends, introducing a positive supercoil in the process. The scissile phosphodiester is attacked by the catalytic tyrosine of the enzyme, resulting in the formation of a DNA-(5'-phosphotyrosyl)-enzyme intermediate. Involved in rewinding DNA strands in regions of the chromosome that have opened up to allow replication, transcription, DNA repair and/or for DNA protection.</text>
</comment>
<dbReference type="SMART" id="SM00487">
    <property type="entry name" value="DEXDc"/>
    <property type="match status" value="1"/>
</dbReference>
<keyword evidence="6 14" id="KW-0863">Zinc-finger</keyword>
<dbReference type="GO" id="GO:0003677">
    <property type="term" value="F:DNA binding"/>
    <property type="evidence" value="ECO:0007669"/>
    <property type="project" value="UniProtKB-UniRule"/>
</dbReference>
<dbReference type="InterPro" id="IPR013824">
    <property type="entry name" value="Topo_IA_cen_sub1"/>
</dbReference>
<dbReference type="OrthoDB" id="9804262at2"/>
<dbReference type="GO" id="GO:0008094">
    <property type="term" value="F:ATP-dependent activity, acting on DNA"/>
    <property type="evidence" value="ECO:0007669"/>
    <property type="project" value="UniProtKB-UniRule"/>
</dbReference>
<dbReference type="Pfam" id="PF00270">
    <property type="entry name" value="DEAD"/>
    <property type="match status" value="1"/>
</dbReference>
<keyword evidence="11 14" id="KW-0413">Isomerase</keyword>
<evidence type="ECO:0000256" key="12">
    <source>
        <dbReference type="ARBA" id="ARBA00043976"/>
    </source>
</evidence>
<accession>C1DT23</accession>
<dbReference type="InterPro" id="IPR003601">
    <property type="entry name" value="Topo_IA_2"/>
</dbReference>
<comment type="similarity">
    <text evidence="12 14">In the N-terminal section; belongs to the DEAD box helicase family. DDVD subfamily.</text>
</comment>
<keyword evidence="8 14" id="KW-0067">ATP-binding</keyword>
<keyword evidence="5 14" id="KW-0547">Nucleotide-binding</keyword>
<dbReference type="KEGG" id="saf:SULAZ_0265"/>
<dbReference type="SMART" id="SM00437">
    <property type="entry name" value="TOP1Ac"/>
    <property type="match status" value="1"/>
</dbReference>
<dbReference type="GO" id="GO:0006260">
    <property type="term" value="P:DNA replication"/>
    <property type="evidence" value="ECO:0007669"/>
    <property type="project" value="UniProtKB-UniRule"/>
</dbReference>
<evidence type="ECO:0000256" key="15">
    <source>
        <dbReference type="RuleBase" id="RU004026"/>
    </source>
</evidence>
<feature type="domain" description="RG N-terminal-type" evidence="18">
    <location>
        <begin position="1"/>
        <end position="39"/>
    </location>
</feature>
<comment type="domain">
    <text evidence="14">Introduction of positive supercoils requires the cooperation of both domains. The helicase-like domain probably does not directly unwind DNA, but more likely acts by driving ATP-dependent conformational changes within the whole enzyme. A beta hairpin in the 'latch' region of the N-terminal domain plays a regulatory role in the enzyme, repressing topoisomerase activity in the absence of ATP and preventing the enzyme from acting as an ATP-independent relaxing enzyme; it also helps to coordinate nucleotide hydrolysis by the ATPase domain with the supercoiling activity of the topoisomerase domain.</text>
</comment>
<dbReference type="InterPro" id="IPR006171">
    <property type="entry name" value="TOPRIM_dom"/>
</dbReference>
<dbReference type="GO" id="GO:0008270">
    <property type="term" value="F:zinc ion binding"/>
    <property type="evidence" value="ECO:0007669"/>
    <property type="project" value="UniProtKB-UniRule"/>
</dbReference>
<feature type="domain" description="Helicase ATP-binding" evidence="17">
    <location>
        <begin position="81"/>
        <end position="239"/>
    </location>
</feature>
<dbReference type="PROSITE" id="PS52036">
    <property type="entry name" value="ZF_RG_N"/>
    <property type="match status" value="1"/>
</dbReference>
<dbReference type="EMBL" id="CP001229">
    <property type="protein sequence ID" value="ACN98726.1"/>
    <property type="molecule type" value="Genomic_DNA"/>
</dbReference>
<keyword evidence="9 14" id="KW-0799">Topoisomerase</keyword>
<comment type="cofactor">
    <cofactor evidence="14">
        <name>Zn(2+)</name>
        <dbReference type="ChEBI" id="CHEBI:29105"/>
    </cofactor>
    <text evidence="14">Binds 1 or 2 zinc ions per subunit.</text>
</comment>
<dbReference type="Gene3D" id="1.10.290.10">
    <property type="entry name" value="Topoisomerase I, domain 4"/>
    <property type="match status" value="1"/>
</dbReference>
<dbReference type="GO" id="GO:0005524">
    <property type="term" value="F:ATP binding"/>
    <property type="evidence" value="ECO:0007669"/>
    <property type="project" value="UniProtKB-UniRule"/>
</dbReference>
<dbReference type="Pfam" id="PF01131">
    <property type="entry name" value="Topoisom_bac"/>
    <property type="match status" value="1"/>
</dbReference>
<dbReference type="PROSITE" id="PS51192">
    <property type="entry name" value="HELICASE_ATP_BIND_1"/>
    <property type="match status" value="1"/>
</dbReference>
<dbReference type="CDD" id="cd17924">
    <property type="entry name" value="DDXDc_reverse_gyrase"/>
    <property type="match status" value="1"/>
</dbReference>
<comment type="subcellular location">
    <subcellularLocation>
        <location evidence="1 14">Cytoplasm</location>
    </subcellularLocation>
</comment>
<dbReference type="InterPro" id="IPR023405">
    <property type="entry name" value="Topo_IA_core_domain"/>
</dbReference>
<feature type="active site" description="O-(5'-phospho-DNA)-tyrosine intermediate" evidence="14">
    <location>
        <position position="892"/>
    </location>
</feature>
<dbReference type="eggNOG" id="COG1110">
    <property type="taxonomic scope" value="Bacteria"/>
</dbReference>
<evidence type="ECO:0000313" key="21">
    <source>
        <dbReference type="Proteomes" id="UP000001369"/>
    </source>
</evidence>
<dbReference type="EC" id="5.6.2.-" evidence="14"/>
<comment type="miscellaneous">
    <text evidence="14">This enzyme is the only unique feature of hyperthermophilic bacteria/archaea known and seems to be essential for adaptation to life at high temperatures. It may play a role in stabilization of DNA at high temperatures.</text>
</comment>
<proteinExistence type="inferred from homology"/>
<dbReference type="InterPro" id="IPR014001">
    <property type="entry name" value="Helicase_ATP-bd"/>
</dbReference>
<evidence type="ECO:0000256" key="4">
    <source>
        <dbReference type="ARBA" id="ARBA00022723"/>
    </source>
</evidence>
<gene>
    <name evidence="14 20" type="primary">rgy</name>
    <name evidence="20" type="ordered locus">SULAZ_0265</name>
</gene>
<dbReference type="STRING" id="204536.SULAZ_0265"/>